<dbReference type="InterPro" id="IPR014721">
    <property type="entry name" value="Ribsml_uS5_D2-typ_fold_subgr"/>
</dbReference>
<accession>A0A4V2F116</accession>
<evidence type="ECO:0000313" key="9">
    <source>
        <dbReference type="Proteomes" id="UP000293874"/>
    </source>
</evidence>
<evidence type="ECO:0000256" key="7">
    <source>
        <dbReference type="NCBIfam" id="TIGR00188"/>
    </source>
</evidence>
<comment type="catalytic activity">
    <reaction evidence="6">
        <text>Endonucleolytic cleavage of RNA, removing 5'-extranucleotides from tRNA precursor.</text>
        <dbReference type="EC" id="3.1.26.5"/>
    </reaction>
</comment>
<name>A0A4V2F116_9BACT</name>
<comment type="similarity">
    <text evidence="6">Belongs to the RnpA family.</text>
</comment>
<comment type="caution">
    <text evidence="8">The sequence shown here is derived from an EMBL/GenBank/DDBJ whole genome shotgun (WGS) entry which is preliminary data.</text>
</comment>
<dbReference type="RefSeq" id="WP_130542517.1">
    <property type="nucleotide sequence ID" value="NZ_CP042431.1"/>
</dbReference>
<keyword evidence="2 6" id="KW-0540">Nuclease</keyword>
<gene>
    <name evidence="6" type="primary">rnpA</name>
    <name evidence="8" type="ORF">EV199_3976</name>
</gene>
<sequence>MKDPKNTLGKTERLKRRKAIEQLFKKGKHFSVFPLRVSYAFIPYIETSLQAGFSVSSRHFGKSTDRNRIKRLMREAYRLQKQQLQEATVPGNVKLALFFVYVGKDVPDYNVVSEKIGVILQRLTGIVNEANPQNT</sequence>
<dbReference type="OrthoDB" id="1524972at2"/>
<dbReference type="GO" id="GO:0004526">
    <property type="term" value="F:ribonuclease P activity"/>
    <property type="evidence" value="ECO:0007669"/>
    <property type="project" value="UniProtKB-UniRule"/>
</dbReference>
<dbReference type="SUPFAM" id="SSF54211">
    <property type="entry name" value="Ribosomal protein S5 domain 2-like"/>
    <property type="match status" value="1"/>
</dbReference>
<keyword evidence="3 6" id="KW-0255">Endonuclease</keyword>
<keyword evidence="1 6" id="KW-0819">tRNA processing</keyword>
<proteinExistence type="inferred from homology"/>
<dbReference type="AlphaFoldDB" id="A0A4V2F116"/>
<dbReference type="InterPro" id="IPR020568">
    <property type="entry name" value="Ribosomal_Su5_D2-typ_SF"/>
</dbReference>
<dbReference type="EC" id="3.1.26.5" evidence="6 7"/>
<organism evidence="8 9">
    <name type="scientific">Pseudobacter ginsenosidimutans</name>
    <dbReference type="NCBI Taxonomy" id="661488"/>
    <lineage>
        <taxon>Bacteria</taxon>
        <taxon>Pseudomonadati</taxon>
        <taxon>Bacteroidota</taxon>
        <taxon>Chitinophagia</taxon>
        <taxon>Chitinophagales</taxon>
        <taxon>Chitinophagaceae</taxon>
        <taxon>Pseudobacter</taxon>
    </lineage>
</organism>
<protein>
    <recommendedName>
        <fullName evidence="6 7">Ribonuclease P protein component</fullName>
        <shortName evidence="6">RNase P protein</shortName>
        <shortName evidence="6">RNaseP protein</shortName>
        <ecNumber evidence="6 7">3.1.26.5</ecNumber>
    </recommendedName>
    <alternativeName>
        <fullName evidence="6">Protein C5</fullName>
    </alternativeName>
</protein>
<dbReference type="InterPro" id="IPR000100">
    <property type="entry name" value="RNase_P"/>
</dbReference>
<keyword evidence="4 6" id="KW-0378">Hydrolase</keyword>
<dbReference type="GO" id="GO:0000049">
    <property type="term" value="F:tRNA binding"/>
    <property type="evidence" value="ECO:0007669"/>
    <property type="project" value="UniProtKB-UniRule"/>
</dbReference>
<dbReference type="Proteomes" id="UP000293874">
    <property type="component" value="Unassembled WGS sequence"/>
</dbReference>
<evidence type="ECO:0000256" key="1">
    <source>
        <dbReference type="ARBA" id="ARBA00022694"/>
    </source>
</evidence>
<evidence type="ECO:0000256" key="3">
    <source>
        <dbReference type="ARBA" id="ARBA00022759"/>
    </source>
</evidence>
<keyword evidence="9" id="KW-1185">Reference proteome</keyword>
<evidence type="ECO:0000256" key="6">
    <source>
        <dbReference type="HAMAP-Rule" id="MF_00227"/>
    </source>
</evidence>
<reference evidence="8 9" key="1">
    <citation type="submission" date="2019-02" db="EMBL/GenBank/DDBJ databases">
        <title>Genomic Encyclopedia of Type Strains, Phase IV (KMG-IV): sequencing the most valuable type-strain genomes for metagenomic binning, comparative biology and taxonomic classification.</title>
        <authorList>
            <person name="Goeker M."/>
        </authorList>
    </citation>
    <scope>NUCLEOTIDE SEQUENCE [LARGE SCALE GENOMIC DNA]</scope>
    <source>
        <strain evidence="8 9">DSM 18116</strain>
    </source>
</reference>
<dbReference type="NCBIfam" id="TIGR00188">
    <property type="entry name" value="rnpA"/>
    <property type="match status" value="1"/>
</dbReference>
<evidence type="ECO:0000256" key="2">
    <source>
        <dbReference type="ARBA" id="ARBA00022722"/>
    </source>
</evidence>
<evidence type="ECO:0000256" key="5">
    <source>
        <dbReference type="ARBA" id="ARBA00022884"/>
    </source>
</evidence>
<dbReference type="HAMAP" id="MF_00227">
    <property type="entry name" value="RNase_P"/>
    <property type="match status" value="1"/>
</dbReference>
<dbReference type="GO" id="GO:0001682">
    <property type="term" value="P:tRNA 5'-leader removal"/>
    <property type="evidence" value="ECO:0007669"/>
    <property type="project" value="UniProtKB-UniRule"/>
</dbReference>
<evidence type="ECO:0000313" key="8">
    <source>
        <dbReference type="EMBL" id="RZS72061.1"/>
    </source>
</evidence>
<dbReference type="EMBL" id="SGXA01000002">
    <property type="protein sequence ID" value="RZS72061.1"/>
    <property type="molecule type" value="Genomic_DNA"/>
</dbReference>
<evidence type="ECO:0000256" key="4">
    <source>
        <dbReference type="ARBA" id="ARBA00022801"/>
    </source>
</evidence>
<comment type="function">
    <text evidence="6">RNaseP catalyzes the removal of the 5'-leader sequence from pre-tRNA to produce the mature 5'-terminus. It can also cleave other RNA substrates such as 4.5S RNA. The protein component plays an auxiliary but essential role in vivo by binding to the 5'-leader sequence and broadening the substrate specificity of the ribozyme.</text>
</comment>
<keyword evidence="5 6" id="KW-0694">RNA-binding</keyword>
<dbReference type="Pfam" id="PF00825">
    <property type="entry name" value="Ribonuclease_P"/>
    <property type="match status" value="1"/>
</dbReference>
<comment type="subunit">
    <text evidence="6">Consists of a catalytic RNA component (M1 or rnpB) and a protein subunit.</text>
</comment>
<dbReference type="Gene3D" id="3.30.230.10">
    <property type="match status" value="1"/>
</dbReference>